<dbReference type="InterPro" id="IPR000569">
    <property type="entry name" value="HECT_dom"/>
</dbReference>
<dbReference type="GO" id="GO:0004842">
    <property type="term" value="F:ubiquitin-protein transferase activity"/>
    <property type="evidence" value="ECO:0007669"/>
    <property type="project" value="InterPro"/>
</dbReference>
<evidence type="ECO:0000313" key="8">
    <source>
        <dbReference type="Proteomes" id="UP000618051"/>
    </source>
</evidence>
<dbReference type="Gene3D" id="3.30.2410.10">
    <property type="entry name" value="Hect, E3 ligase catalytic domain"/>
    <property type="match status" value="2"/>
</dbReference>
<reference evidence="7" key="3">
    <citation type="submission" date="2022-01" db="EMBL/GenBank/DDBJ databases">
        <authorList>
            <person name="Rubenstein D.R."/>
        </authorList>
    </citation>
    <scope>NUCLEOTIDE SEQUENCE</scope>
    <source>
        <strain evidence="7">SS15</strain>
        <tissue evidence="7">Liver</tissue>
    </source>
</reference>
<evidence type="ECO:0000259" key="5">
    <source>
        <dbReference type="PROSITE" id="PS51284"/>
    </source>
</evidence>
<dbReference type="SMART" id="SM01337">
    <property type="entry name" value="APC10"/>
    <property type="match status" value="1"/>
</dbReference>
<evidence type="ECO:0000256" key="3">
    <source>
        <dbReference type="PROSITE-ProRule" id="PRU00104"/>
    </source>
</evidence>
<dbReference type="InterPro" id="IPR035983">
    <property type="entry name" value="Hect_E3_ubiquitin_ligase"/>
</dbReference>
<dbReference type="EMBL" id="JADDUC010000063">
    <property type="protein sequence ID" value="KAG0120486.1"/>
    <property type="molecule type" value="Genomic_DNA"/>
</dbReference>
<dbReference type="OrthoDB" id="8068875at2759"/>
<organism evidence="6">
    <name type="scientific">Lamprotornis superbus</name>
    <dbReference type="NCBI Taxonomy" id="245042"/>
    <lineage>
        <taxon>Eukaryota</taxon>
        <taxon>Metazoa</taxon>
        <taxon>Chordata</taxon>
        <taxon>Craniata</taxon>
        <taxon>Vertebrata</taxon>
        <taxon>Euteleostomi</taxon>
        <taxon>Archelosauria</taxon>
        <taxon>Archosauria</taxon>
        <taxon>Dinosauria</taxon>
        <taxon>Saurischia</taxon>
        <taxon>Theropoda</taxon>
        <taxon>Coelurosauria</taxon>
        <taxon>Aves</taxon>
        <taxon>Neognathae</taxon>
        <taxon>Neoaves</taxon>
        <taxon>Telluraves</taxon>
        <taxon>Australaves</taxon>
        <taxon>Passeriformes</taxon>
        <taxon>Sturnidae</taxon>
        <taxon>Lamprotornis</taxon>
    </lineage>
</organism>
<evidence type="ECO:0000313" key="7">
    <source>
        <dbReference type="EMBL" id="KAI1236776.1"/>
    </source>
</evidence>
<protein>
    <recommendedName>
        <fullName evidence="9">E3 ubiquitin-protein ligase HECTD3</fullName>
    </recommendedName>
</protein>
<gene>
    <name evidence="7" type="ORF">IHE44_0015030</name>
    <name evidence="6" type="ORF">IHE44_012633</name>
</gene>
<dbReference type="Gene3D" id="3.90.1750.10">
    <property type="entry name" value="Hect, E3 ligase catalytic domains"/>
    <property type="match status" value="2"/>
</dbReference>
<dbReference type="SMART" id="SM00119">
    <property type="entry name" value="HECTc"/>
    <property type="match status" value="2"/>
</dbReference>
<evidence type="ECO:0000313" key="6">
    <source>
        <dbReference type="EMBL" id="KAG0120486.1"/>
    </source>
</evidence>
<name>A0A835NSN5_9PASS</name>
<dbReference type="PROSITE" id="PS50237">
    <property type="entry name" value="HECT"/>
    <property type="match status" value="2"/>
</dbReference>
<dbReference type="FunFam" id="3.90.1750.10:FF:000025">
    <property type="entry name" value="Putative E3 ubiquitin-protein ligase HECTD3"/>
    <property type="match status" value="1"/>
</dbReference>
<reference evidence="7 8" key="2">
    <citation type="journal article" date="2021" name="J. Hered.">
        <title>Feather Gene Expression Elucidates the Developmental Basis of Plumage Iridescence in African Starlings.</title>
        <authorList>
            <person name="Rubenstein D.R."/>
            <person name="Corvelo A."/>
            <person name="MacManes M.D."/>
            <person name="Maia R."/>
            <person name="Narzisi G."/>
            <person name="Rousaki A."/>
            <person name="Vandenabeele P."/>
            <person name="Shawkey M.D."/>
            <person name="Solomon J."/>
        </authorList>
    </citation>
    <scope>NUCLEOTIDE SEQUENCE [LARGE SCALE GENOMIC DNA]</scope>
    <source>
        <strain evidence="7">SS15</strain>
    </source>
</reference>
<evidence type="ECO:0000256" key="2">
    <source>
        <dbReference type="ARBA" id="ARBA00022786"/>
    </source>
</evidence>
<dbReference type="FunFam" id="3.30.2410.10:FF:000018">
    <property type="entry name" value="Putative E3 ubiquitin-protein ligase HECTD3"/>
    <property type="match status" value="1"/>
</dbReference>
<dbReference type="GO" id="GO:0043161">
    <property type="term" value="P:proteasome-mediated ubiquitin-dependent protein catabolic process"/>
    <property type="evidence" value="ECO:0007669"/>
    <property type="project" value="TreeGrafter"/>
</dbReference>
<dbReference type="SUPFAM" id="SSF56204">
    <property type="entry name" value="Hect, E3 ligase catalytic domain"/>
    <property type="match status" value="2"/>
</dbReference>
<dbReference type="Gene3D" id="2.60.120.260">
    <property type="entry name" value="Galactose-binding domain-like"/>
    <property type="match status" value="2"/>
</dbReference>
<dbReference type="SUPFAM" id="SSF49785">
    <property type="entry name" value="Galactose-binding domain-like"/>
    <property type="match status" value="2"/>
</dbReference>
<comment type="caution">
    <text evidence="6">The sequence shown here is derived from an EMBL/GenBank/DDBJ whole genome shotgun (WGS) entry which is preliminary data.</text>
</comment>
<dbReference type="CDD" id="cd08666">
    <property type="entry name" value="APC10-HECTD3"/>
    <property type="match status" value="1"/>
</dbReference>
<dbReference type="InterPro" id="IPR008979">
    <property type="entry name" value="Galactose-bd-like_sf"/>
</dbReference>
<dbReference type="PROSITE" id="PS51284">
    <property type="entry name" value="DOC"/>
    <property type="match status" value="1"/>
</dbReference>
<keyword evidence="2 3" id="KW-0833">Ubl conjugation pathway</keyword>
<dbReference type="InterPro" id="IPR042469">
    <property type="entry name" value="HECTD3"/>
</dbReference>
<feature type="domain" description="DOC" evidence="5">
    <location>
        <begin position="183"/>
        <end position="363"/>
    </location>
</feature>
<dbReference type="Pfam" id="PF03256">
    <property type="entry name" value="ANAPC10"/>
    <property type="match status" value="1"/>
</dbReference>
<keyword evidence="8" id="KW-1185">Reference proteome</keyword>
<dbReference type="InterPro" id="IPR004939">
    <property type="entry name" value="APC_su10/DOC_dom"/>
</dbReference>
<reference evidence="6" key="1">
    <citation type="submission" date="2020-10" db="EMBL/GenBank/DDBJ databases">
        <title>Feather gene expression reveals the developmental basis of iridescence in African starlings.</title>
        <authorList>
            <person name="Rubenstein D.R."/>
        </authorList>
    </citation>
    <scope>NUCLEOTIDE SEQUENCE</scope>
    <source>
        <strain evidence="6">SS15</strain>
        <tissue evidence="6">Liver</tissue>
    </source>
</reference>
<feature type="active site" description="Glycyl thioester intermediate" evidence="3">
    <location>
        <position position="789"/>
    </location>
</feature>
<sequence length="1555" mass="178190">MNECFRRAQALPPALCYVPREVQYKICKDPSAAAAAAARSLLSVWDSPGPARGGKRAARATIEVRKGGCLRATGEEYCNGAGLWVKLSKEQLEEYRSGCDLEEGWVLVCKHADGGDRLVPVESTERIQRQQQLFGVDYKPVIRWEQVVDLTYSLRLGAKPRPMEQDEAAVEKLRFVPPTWTYECDEDLVHFLYDHIGKEDENLGSVKQYVDSIDVSSYTEDFNVSCLTDSHADTYWESDGSQGQHWVRLNMKKGTIVKKLLLTVDTTDENFMPKRVAVYGGEGDNLKKLNDVGIDESYIGDVCILEDMTTHLPVIEIRIVECRDDGIDVRIRGIKIKSSRQRDLGLSADMFQLPNLVRYPRLEGTDPDLLYRRAVLIQRFIKLLDSVLHHLVPAWDHTVGTFSKLKHIKQFLLLSKKRTALITQCLKDSETSKPNFMPRLYINRRLAMEHRDNPALDPSCKNAVFTQVYEGLKPSDKFEKPLDYRWPLRYDQWWECKFIAEGIIDQGGGFRDSLADMSEELCPSSADTPVPLPFFVRTSNQGNGTGEARDMYVPNPSCKDFPKYEWIGQIMGAALRGKEFLVLALPGFVWKQLTGEEVSWSKDFPAVDSVLVKLLEVMEVMDKDTFEFKFGNELTYTTVLSDQRMVELIPNGSNTAVRYEDRKEFIRLVQKARLEESKEQIMAMQAGLLKVVPQAVLDLLTWQELEKKVCGDPEVTVDALKRLTRFEDFEPQDTRVQYFWEALNNFTNEDRSRFLRFVTGRSRLPARIYIYPDKMGSETTDALPESSTCSSTLFLPNYATAKVCEEKLRYAAYNCVAIDTDMTARATIEVRKGGCLRATGEEYCNGAGLWVKLSKEQLEEYTGTHGLEEGWVLAQRFGERGDKLVPVDSVQRIQCQHQTLGVDYRPAVSWEQVVDLTYSMRLGEMPRLLIEQDEAAVQKFRFVPPGWTYEHDMELGRFLYDHSEKRLQHVDCTKEHINSIEVSSQTEDCVAAHLTDNLTYTFWESNGPPGQHWVRLNMKKGAIVKNSYQNVCILRDMKTHMPVLEIRFLECRDQGYNVRLQGIKIMSFWEWDLILNADMFQPARLVRYPLLEGVDADVLYRRAVLIQRFVQLLESVLSYLIPLSEDSIGTFNALRNMKPFLLLSKQSEALIAHCLQSSESSAPHTVPKLYINRLLAREHRANPMLDPSCRNAVFTQLYDGLRSSKNNQPLDYRWPLTYSQWWECDFITEGIIDNGGGFRDSLSDVSEELCPSSSDVPVPLPFFVRTSNQANSSSDTRDMYVPNPSCKDFPKYEWIGQLMGAALRSKEFLILSLPVLVWKQLAGEEVSWSKDFATVDSELVKLLEVLERVDKEGFEFMFGRELTYTTVLSDQRMVELIPNGSNTAVRYEDRKEFIRLVQKARLEESKEQIAAIRAGLLRVVPQPVLDLLTWQQMEKRICGDPEITVAELQKFIKFDDFTSDDTRIQYFLEALNNFTSEDLSRFLKFVTGRSRLPVQIHVYPERSNLDALDLMPQACTCSCTFFLPNYSSAKACEELLRYAVYNCMSIDTDKNPWDE</sequence>
<proteinExistence type="predicted"/>
<dbReference type="Gene3D" id="3.30.2160.10">
    <property type="entry name" value="Hect, E3 ligase catalytic domain"/>
    <property type="match status" value="2"/>
</dbReference>
<dbReference type="PANTHER" id="PTHR46654:SF1">
    <property type="entry name" value="E3 UBIQUITIN-PROTEIN LIGASE HECTD3"/>
    <property type="match status" value="1"/>
</dbReference>
<dbReference type="Pfam" id="PF00632">
    <property type="entry name" value="HECT"/>
    <property type="match status" value="2"/>
</dbReference>
<evidence type="ECO:0000256" key="1">
    <source>
        <dbReference type="ARBA" id="ARBA00022679"/>
    </source>
</evidence>
<dbReference type="PANTHER" id="PTHR46654">
    <property type="entry name" value="E3 UBIQUITIN-PROTEIN LIGASE HECTD3"/>
    <property type="match status" value="1"/>
</dbReference>
<evidence type="ECO:0008006" key="9">
    <source>
        <dbReference type="Google" id="ProtNLM"/>
    </source>
</evidence>
<feature type="active site" description="Glycyl thioester intermediate" evidence="3">
    <location>
        <position position="1517"/>
    </location>
</feature>
<feature type="domain" description="HECT" evidence="4">
    <location>
        <begin position="497"/>
        <end position="823"/>
    </location>
</feature>
<dbReference type="Proteomes" id="UP000618051">
    <property type="component" value="Unassembled WGS sequence"/>
</dbReference>
<feature type="domain" description="HECT" evidence="4">
    <location>
        <begin position="1226"/>
        <end position="1549"/>
    </location>
</feature>
<accession>A0A835NSN5</accession>
<dbReference type="EMBL" id="JADDUC020000009">
    <property type="protein sequence ID" value="KAI1236776.1"/>
    <property type="molecule type" value="Genomic_DNA"/>
</dbReference>
<keyword evidence="1" id="KW-0808">Transferase</keyword>
<evidence type="ECO:0000259" key="4">
    <source>
        <dbReference type="PROSITE" id="PS50237"/>
    </source>
</evidence>